<dbReference type="InterPro" id="IPR017871">
    <property type="entry name" value="ABC_transporter-like_CS"/>
</dbReference>
<dbReference type="InterPro" id="IPR027417">
    <property type="entry name" value="P-loop_NTPase"/>
</dbReference>
<name>A0A1H9NEY7_9BACT</name>
<dbReference type="GO" id="GO:0005524">
    <property type="term" value="F:ATP binding"/>
    <property type="evidence" value="ECO:0007669"/>
    <property type="project" value="UniProtKB-KW"/>
</dbReference>
<dbReference type="PANTHER" id="PTHR42794:SF1">
    <property type="entry name" value="HEMIN IMPORT ATP-BINDING PROTEIN HMUV"/>
    <property type="match status" value="1"/>
</dbReference>
<dbReference type="GO" id="GO:0016887">
    <property type="term" value="F:ATP hydrolysis activity"/>
    <property type="evidence" value="ECO:0007669"/>
    <property type="project" value="InterPro"/>
</dbReference>
<keyword evidence="8" id="KW-1185">Reference proteome</keyword>
<comment type="function">
    <text evidence="5">Part of the ABC transporter complex HmuTUV involved in hemin import. Responsible for energy coupling to the transport system.</text>
</comment>
<evidence type="ECO:0000256" key="1">
    <source>
        <dbReference type="ARBA" id="ARBA00022448"/>
    </source>
</evidence>
<dbReference type="InterPro" id="IPR003593">
    <property type="entry name" value="AAA+_ATPase"/>
</dbReference>
<dbReference type="SMART" id="SM00382">
    <property type="entry name" value="AAA"/>
    <property type="match status" value="1"/>
</dbReference>
<dbReference type="PANTHER" id="PTHR42794">
    <property type="entry name" value="HEMIN IMPORT ATP-BINDING PROTEIN HMUV"/>
    <property type="match status" value="1"/>
</dbReference>
<evidence type="ECO:0000256" key="2">
    <source>
        <dbReference type="ARBA" id="ARBA00022741"/>
    </source>
</evidence>
<proteinExistence type="predicted"/>
<dbReference type="Gene3D" id="3.40.50.300">
    <property type="entry name" value="P-loop containing nucleotide triphosphate hydrolases"/>
    <property type="match status" value="1"/>
</dbReference>
<gene>
    <name evidence="7" type="ORF">SAMN05444359_13620</name>
</gene>
<accession>A0A1H9NEY7</accession>
<dbReference type="CDD" id="cd03214">
    <property type="entry name" value="ABC_Iron-Siderophores_B12_Hemin"/>
    <property type="match status" value="1"/>
</dbReference>
<protein>
    <submittedName>
        <fullName evidence="7">Iron complex transport system ATP-binding protein</fullName>
    </submittedName>
</protein>
<dbReference type="InterPro" id="IPR003439">
    <property type="entry name" value="ABC_transporter-like_ATP-bd"/>
</dbReference>
<dbReference type="SUPFAM" id="SSF52540">
    <property type="entry name" value="P-loop containing nucleoside triphosphate hydrolases"/>
    <property type="match status" value="1"/>
</dbReference>
<reference evidence="8" key="1">
    <citation type="submission" date="2016-10" db="EMBL/GenBank/DDBJ databases">
        <authorList>
            <person name="Varghese N."/>
            <person name="Submissions S."/>
        </authorList>
    </citation>
    <scope>NUCLEOTIDE SEQUENCE [LARGE SCALE GENOMIC DNA]</scope>
    <source>
        <strain evidence="8">DSM 24740</strain>
    </source>
</reference>
<evidence type="ECO:0000313" key="8">
    <source>
        <dbReference type="Proteomes" id="UP000199021"/>
    </source>
</evidence>
<keyword evidence="4" id="KW-1278">Translocase</keyword>
<dbReference type="AlphaFoldDB" id="A0A1H9NEY7"/>
<dbReference type="STRING" id="478744.SAMN05444359_13620"/>
<dbReference type="EMBL" id="FOFB01000036">
    <property type="protein sequence ID" value="SER34245.1"/>
    <property type="molecule type" value="Genomic_DNA"/>
</dbReference>
<dbReference type="PROSITE" id="PS00211">
    <property type="entry name" value="ABC_TRANSPORTER_1"/>
    <property type="match status" value="1"/>
</dbReference>
<evidence type="ECO:0000259" key="6">
    <source>
        <dbReference type="PROSITE" id="PS50893"/>
    </source>
</evidence>
<evidence type="ECO:0000256" key="3">
    <source>
        <dbReference type="ARBA" id="ARBA00022840"/>
    </source>
</evidence>
<dbReference type="Pfam" id="PF00005">
    <property type="entry name" value="ABC_tran"/>
    <property type="match status" value="1"/>
</dbReference>
<keyword evidence="3 7" id="KW-0067">ATP-binding</keyword>
<sequence length="284" mass="30530">MMRAEGVGLRLNGKEILHGVNCTVTPGQVTVVMGKNGAGKSTLLQIMAGQVFAGKGSAAGGAVAGAVWLDERAMQDIAPADLAGRRSVLAQSVQLGFPLPVAEVVELGCYGRYHQLTALQRKQAVDNYLDLLDLNPLRDRSFLTLSGGEQKRVLLAKCLLQLDAENPNLTTNRYLLLDEPTAALDLEQQYRFVDLATRLARERGLGVLAVLHDLNLAARFADHLLFLRDGKTVASGPPAEVLTKTIIQATFNVDCLIQPHPCFNCPLITTLPYGKPNIAPACAP</sequence>
<evidence type="ECO:0000313" key="7">
    <source>
        <dbReference type="EMBL" id="SER34245.1"/>
    </source>
</evidence>
<keyword evidence="2" id="KW-0547">Nucleotide-binding</keyword>
<dbReference type="OrthoDB" id="9806726at2"/>
<dbReference type="RefSeq" id="WP_090172942.1">
    <property type="nucleotide sequence ID" value="NZ_FOFB01000036.1"/>
</dbReference>
<dbReference type="InParanoid" id="A0A1H9NEY7"/>
<dbReference type="FunCoup" id="A0A1H9NEY7">
    <property type="interactions" value="282"/>
</dbReference>
<organism evidence="7 8">
    <name type="scientific">Neolewinella agarilytica</name>
    <dbReference type="NCBI Taxonomy" id="478744"/>
    <lineage>
        <taxon>Bacteria</taxon>
        <taxon>Pseudomonadati</taxon>
        <taxon>Bacteroidota</taxon>
        <taxon>Saprospiria</taxon>
        <taxon>Saprospirales</taxon>
        <taxon>Lewinellaceae</taxon>
        <taxon>Neolewinella</taxon>
    </lineage>
</organism>
<evidence type="ECO:0000256" key="4">
    <source>
        <dbReference type="ARBA" id="ARBA00022967"/>
    </source>
</evidence>
<dbReference type="PROSITE" id="PS50893">
    <property type="entry name" value="ABC_TRANSPORTER_2"/>
    <property type="match status" value="1"/>
</dbReference>
<dbReference type="Proteomes" id="UP000199021">
    <property type="component" value="Unassembled WGS sequence"/>
</dbReference>
<evidence type="ECO:0000256" key="5">
    <source>
        <dbReference type="ARBA" id="ARBA00037066"/>
    </source>
</evidence>
<keyword evidence="1" id="KW-0813">Transport</keyword>
<feature type="domain" description="ABC transporter" evidence="6">
    <location>
        <begin position="2"/>
        <end position="254"/>
    </location>
</feature>